<name>A0ABQ4M2M5_9BACL</name>
<evidence type="ECO:0000256" key="2">
    <source>
        <dbReference type="ARBA" id="ARBA00023033"/>
    </source>
</evidence>
<dbReference type="InterPro" id="IPR036188">
    <property type="entry name" value="FAD/NAD-bd_sf"/>
</dbReference>
<keyword evidence="2" id="KW-0503">Monooxygenase</keyword>
<gene>
    <name evidence="3" type="ORF">J21TS3_44790</name>
</gene>
<keyword evidence="1" id="KW-0560">Oxidoreductase</keyword>
<proteinExistence type="predicted"/>
<organism evidence="3 4">
    <name type="scientific">Paenibacillus cookii</name>
    <dbReference type="NCBI Taxonomy" id="157839"/>
    <lineage>
        <taxon>Bacteria</taxon>
        <taxon>Bacillati</taxon>
        <taxon>Bacillota</taxon>
        <taxon>Bacilli</taxon>
        <taxon>Bacillales</taxon>
        <taxon>Paenibacillaceae</taxon>
        <taxon>Paenibacillus</taxon>
    </lineage>
</organism>
<dbReference type="Gene3D" id="3.50.50.60">
    <property type="entry name" value="FAD/NAD(P)-binding domain"/>
    <property type="match status" value="1"/>
</dbReference>
<dbReference type="SUPFAM" id="SSF51905">
    <property type="entry name" value="FAD/NAD(P)-binding domain"/>
    <property type="match status" value="1"/>
</dbReference>
<evidence type="ECO:0008006" key="5">
    <source>
        <dbReference type="Google" id="ProtNLM"/>
    </source>
</evidence>
<dbReference type="PANTHER" id="PTHR13789:SF309">
    <property type="entry name" value="PUTATIVE (AFU_ORTHOLOGUE AFUA_6G14510)-RELATED"/>
    <property type="match status" value="1"/>
</dbReference>
<evidence type="ECO:0000256" key="1">
    <source>
        <dbReference type="ARBA" id="ARBA00023002"/>
    </source>
</evidence>
<protein>
    <recommendedName>
        <fullName evidence="5">FAD-binding domain-containing protein</fullName>
    </recommendedName>
</protein>
<evidence type="ECO:0000313" key="3">
    <source>
        <dbReference type="EMBL" id="GIO69658.1"/>
    </source>
</evidence>
<sequence>MMEHSKILSKMIILSETGKPITETDSLMISERFGTDNVTIHRADLLHVLRNALKPGTIVLNKRCVDFVQDQGRVTLSFEDGETIQSDAVVAADGINSIFRRKLVPGSTPQICRLYMLARCDM</sequence>
<dbReference type="PANTHER" id="PTHR13789">
    <property type="entry name" value="MONOOXYGENASE"/>
    <property type="match status" value="1"/>
</dbReference>
<reference evidence="3 4" key="1">
    <citation type="submission" date="2021-03" db="EMBL/GenBank/DDBJ databases">
        <title>Antimicrobial resistance genes in bacteria isolated from Japanese honey, and their potential for conferring macrolide and lincosamide resistance in the American foulbrood pathogen Paenibacillus larvae.</title>
        <authorList>
            <person name="Okamoto M."/>
            <person name="Kumagai M."/>
            <person name="Kanamori H."/>
            <person name="Takamatsu D."/>
        </authorList>
    </citation>
    <scope>NUCLEOTIDE SEQUENCE [LARGE SCALE GENOMIC DNA]</scope>
    <source>
        <strain evidence="3 4">J21TS3</strain>
    </source>
</reference>
<evidence type="ECO:0000313" key="4">
    <source>
        <dbReference type="Proteomes" id="UP000680638"/>
    </source>
</evidence>
<keyword evidence="4" id="KW-1185">Reference proteome</keyword>
<dbReference type="Proteomes" id="UP000680638">
    <property type="component" value="Unassembled WGS sequence"/>
</dbReference>
<dbReference type="InterPro" id="IPR050493">
    <property type="entry name" value="FAD-dep_Monooxygenase_BioMet"/>
</dbReference>
<accession>A0ABQ4M2M5</accession>
<dbReference type="EMBL" id="BORW01000035">
    <property type="protein sequence ID" value="GIO69658.1"/>
    <property type="molecule type" value="Genomic_DNA"/>
</dbReference>
<comment type="caution">
    <text evidence="3">The sequence shown here is derived from an EMBL/GenBank/DDBJ whole genome shotgun (WGS) entry which is preliminary data.</text>
</comment>